<sequence length="238" mass="24665">MTGGARGIGAGIARRLAGDGADVVINYHTNVEAAEQVKAAVESLGRRAYIVQADVSTAGGRKRLFDTVDAACGRLDILVNNAANYMMAPLHAVDEDMFDGIMALNMRAAFFATREAASRLGSGGRVINISSSLSIVPAPGTSVYAGAKAAIEAFTRVHALEFAPRQITVNAIAPGAIDTDALRAGLPAEARARIPEGIPLGRVGEVSDIVGVVAFIASDDARWITGQVIHVNGGAVMR</sequence>
<evidence type="ECO:0000256" key="2">
    <source>
        <dbReference type="ARBA" id="ARBA00023002"/>
    </source>
</evidence>
<dbReference type="Pfam" id="PF13561">
    <property type="entry name" value="adh_short_C2"/>
    <property type="match status" value="1"/>
</dbReference>
<dbReference type="InterPro" id="IPR036291">
    <property type="entry name" value="NAD(P)-bd_dom_sf"/>
</dbReference>
<comment type="caution">
    <text evidence="3">The sequence shown here is derived from an EMBL/GenBank/DDBJ whole genome shotgun (WGS) entry which is preliminary data.</text>
</comment>
<dbReference type="Proteomes" id="UP001151081">
    <property type="component" value="Unassembled WGS sequence"/>
</dbReference>
<dbReference type="PRINTS" id="PR00081">
    <property type="entry name" value="GDHRDH"/>
</dbReference>
<dbReference type="FunFam" id="3.40.50.720:FF:000084">
    <property type="entry name" value="Short-chain dehydrogenase reductase"/>
    <property type="match status" value="1"/>
</dbReference>
<dbReference type="InterPro" id="IPR020904">
    <property type="entry name" value="Sc_DH/Rdtase_CS"/>
</dbReference>
<dbReference type="PROSITE" id="PS00061">
    <property type="entry name" value="ADH_SHORT"/>
    <property type="match status" value="1"/>
</dbReference>
<keyword evidence="2" id="KW-0560">Oxidoreductase</keyword>
<name>A0A9X3XFF8_9BACT</name>
<dbReference type="SUPFAM" id="SSF51735">
    <property type="entry name" value="NAD(P)-binding Rossmann-fold domains"/>
    <property type="match status" value="1"/>
</dbReference>
<dbReference type="GO" id="GO:0016491">
    <property type="term" value="F:oxidoreductase activity"/>
    <property type="evidence" value="ECO:0007669"/>
    <property type="project" value="UniProtKB-KW"/>
</dbReference>
<accession>A0A9X3XFF8</accession>
<comment type="similarity">
    <text evidence="1">Belongs to the short-chain dehydrogenases/reductases (SDR) family.</text>
</comment>
<protein>
    <submittedName>
        <fullName evidence="3">SDR family oxidoreductase</fullName>
    </submittedName>
</protein>
<dbReference type="Gene3D" id="3.40.50.720">
    <property type="entry name" value="NAD(P)-binding Rossmann-like Domain"/>
    <property type="match status" value="1"/>
</dbReference>
<gene>
    <name evidence="3" type="ORF">KEG57_53030</name>
</gene>
<evidence type="ECO:0000313" key="3">
    <source>
        <dbReference type="EMBL" id="MDC3989297.1"/>
    </source>
</evidence>
<proteinExistence type="inferred from homology"/>
<keyword evidence="4" id="KW-1185">Reference proteome</keyword>
<dbReference type="EMBL" id="JAGTJJ010000103">
    <property type="protein sequence ID" value="MDC3989297.1"/>
    <property type="molecule type" value="Genomic_DNA"/>
</dbReference>
<organism evidence="3 4">
    <name type="scientific">Polyangium jinanense</name>
    <dbReference type="NCBI Taxonomy" id="2829994"/>
    <lineage>
        <taxon>Bacteria</taxon>
        <taxon>Pseudomonadati</taxon>
        <taxon>Myxococcota</taxon>
        <taxon>Polyangia</taxon>
        <taxon>Polyangiales</taxon>
        <taxon>Polyangiaceae</taxon>
        <taxon>Polyangium</taxon>
    </lineage>
</organism>
<evidence type="ECO:0000313" key="4">
    <source>
        <dbReference type="Proteomes" id="UP001151081"/>
    </source>
</evidence>
<dbReference type="InterPro" id="IPR002347">
    <property type="entry name" value="SDR_fam"/>
</dbReference>
<dbReference type="PANTHER" id="PTHR43639:SF1">
    <property type="entry name" value="SHORT-CHAIN DEHYDROGENASE_REDUCTASE FAMILY PROTEIN"/>
    <property type="match status" value="1"/>
</dbReference>
<dbReference type="AlphaFoldDB" id="A0A9X3XFF8"/>
<dbReference type="PRINTS" id="PR00080">
    <property type="entry name" value="SDRFAMILY"/>
</dbReference>
<evidence type="ECO:0000256" key="1">
    <source>
        <dbReference type="ARBA" id="ARBA00006484"/>
    </source>
</evidence>
<reference evidence="3 4" key="1">
    <citation type="submission" date="2021-04" db="EMBL/GenBank/DDBJ databases">
        <title>Genome analysis of Polyangium sp.</title>
        <authorList>
            <person name="Li Y."/>
            <person name="Wang J."/>
        </authorList>
    </citation>
    <scope>NUCLEOTIDE SEQUENCE [LARGE SCALE GENOMIC DNA]</scope>
    <source>
        <strain evidence="3 4">SDU14</strain>
    </source>
</reference>
<dbReference type="PANTHER" id="PTHR43639">
    <property type="entry name" value="OXIDOREDUCTASE, SHORT-CHAIN DEHYDROGENASE/REDUCTASE FAMILY (AFU_ORTHOLOGUE AFUA_5G02870)"/>
    <property type="match status" value="1"/>
</dbReference>